<dbReference type="EnsemblMetazoa" id="CLYHEMT023661.1">
    <property type="protein sequence ID" value="CLYHEMP023661.1"/>
    <property type="gene ID" value="CLYHEMG023661"/>
</dbReference>
<sequence length="667" mass="76013">VIVFLMVQRITCGVTFGGPSGGQTTTVPAPAVYKKLDCSDVYNMQKVGLYLSPLGDKRVGFTKKVQPNEYFSIFGDDTISCDVRVIAIKSDYYLKVTTDKSFDIISSSLQELLQLDSNSRTSFVTDSNTVKPNDPLILKKGLRHYASYTETHLTSIKYNTNKYKDVATPHLLVQTTPFTPNMELEVYVGYKCEAVNPNQLKICWPTHPGGTYQINKKCEGVVNGFNDTEIIETQSCNSTIGWTAWSNWHLSEEEGEDPMGSENITIWRNATSCMQQGDGMSNETDVDEYWCGAEIYHIRTVQKDEYRYSDYFWAGDGECQLERQVMDHLNNQEDPSPTCGNGFQVFIQTTCVKGPYSLTPESPDLCPPPGFHIVDCYIECPDQNDYGKSIEHDVEDLLVDELQSEHYNESSPLRMNMKWLPAYENTYTNGLPQAKSPDQNFIELQIKLNQPVFFERIELKLQPMPIGYPYGQVTFTSSKDSGRTWSNSSNVTYMSSGDTWVVFSPMEVKYLSDIKFHFDMQITDQTIFQVIALNIFKTKNWGNWSVWSNWTTCTNQDCLADNATWYRTRNCDNWRNDDIITINAKQCPGQFMEVAKCKCLDKFRWDEVNELEISQCEDFQTKGTSSLEPPPPDCGHGVINIAPSRCRYEGGNTMEYEDEYPHLCGTK</sequence>
<organism evidence="1 2">
    <name type="scientific">Clytia hemisphaerica</name>
    <dbReference type="NCBI Taxonomy" id="252671"/>
    <lineage>
        <taxon>Eukaryota</taxon>
        <taxon>Metazoa</taxon>
        <taxon>Cnidaria</taxon>
        <taxon>Hydrozoa</taxon>
        <taxon>Hydroidolina</taxon>
        <taxon>Leptothecata</taxon>
        <taxon>Obeliida</taxon>
        <taxon>Clytiidae</taxon>
        <taxon>Clytia</taxon>
    </lineage>
</organism>
<evidence type="ECO:0000313" key="1">
    <source>
        <dbReference type="EnsemblMetazoa" id="CLYHEMP023661.1"/>
    </source>
</evidence>
<evidence type="ECO:0000313" key="2">
    <source>
        <dbReference type="Proteomes" id="UP000594262"/>
    </source>
</evidence>
<reference evidence="1" key="1">
    <citation type="submission" date="2021-01" db="UniProtKB">
        <authorList>
            <consortium name="EnsemblMetazoa"/>
        </authorList>
    </citation>
    <scope>IDENTIFICATION</scope>
</reference>
<protein>
    <submittedName>
        <fullName evidence="1">Uncharacterized protein</fullName>
    </submittedName>
</protein>
<dbReference type="Proteomes" id="UP000594262">
    <property type="component" value="Unplaced"/>
</dbReference>
<proteinExistence type="predicted"/>
<dbReference type="AlphaFoldDB" id="A0A7M5XI71"/>
<accession>A0A7M5XI71</accession>
<name>A0A7M5XI71_9CNID</name>
<keyword evidence="2" id="KW-1185">Reference proteome</keyword>